<evidence type="ECO:0000313" key="7">
    <source>
        <dbReference type="EMBL" id="KAK4213358.1"/>
    </source>
</evidence>
<accession>A0AAN6Y729</accession>
<dbReference type="PROSITE" id="PS01309">
    <property type="entry name" value="UPF0057"/>
    <property type="match status" value="1"/>
</dbReference>
<keyword evidence="4 6" id="KW-1133">Transmembrane helix</keyword>
<evidence type="ECO:0000256" key="3">
    <source>
        <dbReference type="ARBA" id="ARBA00022692"/>
    </source>
</evidence>
<evidence type="ECO:0000256" key="4">
    <source>
        <dbReference type="ARBA" id="ARBA00022989"/>
    </source>
</evidence>
<proteinExistence type="inferred from homology"/>
<dbReference type="GO" id="GO:0016020">
    <property type="term" value="C:membrane"/>
    <property type="evidence" value="ECO:0007669"/>
    <property type="project" value="UniProtKB-SubCell"/>
</dbReference>
<name>A0AAN6Y729_9PEZI</name>
<comment type="subcellular location">
    <subcellularLocation>
        <location evidence="1">Membrane</location>
    </subcellularLocation>
</comment>
<feature type="transmembrane region" description="Helical" evidence="6">
    <location>
        <begin position="40"/>
        <end position="62"/>
    </location>
</feature>
<dbReference type="Pfam" id="PF01679">
    <property type="entry name" value="Pmp3"/>
    <property type="match status" value="1"/>
</dbReference>
<dbReference type="Proteomes" id="UP001301769">
    <property type="component" value="Unassembled WGS sequence"/>
</dbReference>
<evidence type="ECO:0000256" key="5">
    <source>
        <dbReference type="ARBA" id="ARBA00023136"/>
    </source>
</evidence>
<comment type="caution">
    <text evidence="7">The sequence shown here is derived from an EMBL/GenBank/DDBJ whole genome shotgun (WGS) entry which is preliminary data.</text>
</comment>
<keyword evidence="5 6" id="KW-0472">Membrane</keyword>
<reference evidence="7" key="2">
    <citation type="submission" date="2023-05" db="EMBL/GenBank/DDBJ databases">
        <authorList>
            <consortium name="Lawrence Berkeley National Laboratory"/>
            <person name="Steindorff A."/>
            <person name="Hensen N."/>
            <person name="Bonometti L."/>
            <person name="Westerberg I."/>
            <person name="Brannstrom I.O."/>
            <person name="Guillou S."/>
            <person name="Cros-Aarteil S."/>
            <person name="Calhoun S."/>
            <person name="Haridas S."/>
            <person name="Kuo A."/>
            <person name="Mondo S."/>
            <person name="Pangilinan J."/>
            <person name="Riley R."/>
            <person name="Labutti K."/>
            <person name="Andreopoulos B."/>
            <person name="Lipzen A."/>
            <person name="Chen C."/>
            <person name="Yanf M."/>
            <person name="Daum C."/>
            <person name="Ng V."/>
            <person name="Clum A."/>
            <person name="Ohm R."/>
            <person name="Martin F."/>
            <person name="Silar P."/>
            <person name="Natvig D."/>
            <person name="Lalanne C."/>
            <person name="Gautier V."/>
            <person name="Ament-Velasquez S.L."/>
            <person name="Kruys A."/>
            <person name="Hutchinson M.I."/>
            <person name="Powell A.J."/>
            <person name="Barry K."/>
            <person name="Miller A.N."/>
            <person name="Grigoriev I.V."/>
            <person name="Debuchy R."/>
            <person name="Gladieux P."/>
            <person name="Thoren M.H."/>
            <person name="Johannesson H."/>
        </authorList>
    </citation>
    <scope>NUCLEOTIDE SEQUENCE</scope>
    <source>
        <strain evidence="7">PSN293</strain>
    </source>
</reference>
<sequence>MPRGSQPIASTIFVILVTIIFPPLGVACIAGFGPDCLVNFVLYLFGGIPAYIHAAYIEYVYFSRRDRSRWGILEDNWMPGIFSERVQSGGIRL</sequence>
<organism evidence="7 8">
    <name type="scientific">Rhypophila decipiens</name>
    <dbReference type="NCBI Taxonomy" id="261697"/>
    <lineage>
        <taxon>Eukaryota</taxon>
        <taxon>Fungi</taxon>
        <taxon>Dikarya</taxon>
        <taxon>Ascomycota</taxon>
        <taxon>Pezizomycotina</taxon>
        <taxon>Sordariomycetes</taxon>
        <taxon>Sordariomycetidae</taxon>
        <taxon>Sordariales</taxon>
        <taxon>Naviculisporaceae</taxon>
        <taxon>Rhypophila</taxon>
    </lineage>
</organism>
<dbReference type="InterPro" id="IPR000612">
    <property type="entry name" value="PMP3"/>
</dbReference>
<comment type="similarity">
    <text evidence="2">Belongs to the UPF0057 (PMP3) family.</text>
</comment>
<evidence type="ECO:0000256" key="1">
    <source>
        <dbReference type="ARBA" id="ARBA00004370"/>
    </source>
</evidence>
<reference evidence="7" key="1">
    <citation type="journal article" date="2023" name="Mol. Phylogenet. Evol.">
        <title>Genome-scale phylogeny and comparative genomics of the fungal order Sordariales.</title>
        <authorList>
            <person name="Hensen N."/>
            <person name="Bonometti L."/>
            <person name="Westerberg I."/>
            <person name="Brannstrom I.O."/>
            <person name="Guillou S."/>
            <person name="Cros-Aarteil S."/>
            <person name="Calhoun S."/>
            <person name="Haridas S."/>
            <person name="Kuo A."/>
            <person name="Mondo S."/>
            <person name="Pangilinan J."/>
            <person name="Riley R."/>
            <person name="LaButti K."/>
            <person name="Andreopoulos B."/>
            <person name="Lipzen A."/>
            <person name="Chen C."/>
            <person name="Yan M."/>
            <person name="Daum C."/>
            <person name="Ng V."/>
            <person name="Clum A."/>
            <person name="Steindorff A."/>
            <person name="Ohm R.A."/>
            <person name="Martin F."/>
            <person name="Silar P."/>
            <person name="Natvig D.O."/>
            <person name="Lalanne C."/>
            <person name="Gautier V."/>
            <person name="Ament-Velasquez S.L."/>
            <person name="Kruys A."/>
            <person name="Hutchinson M.I."/>
            <person name="Powell A.J."/>
            <person name="Barry K."/>
            <person name="Miller A.N."/>
            <person name="Grigoriev I.V."/>
            <person name="Debuchy R."/>
            <person name="Gladieux P."/>
            <person name="Hiltunen Thoren M."/>
            <person name="Johannesson H."/>
        </authorList>
    </citation>
    <scope>NUCLEOTIDE SEQUENCE</scope>
    <source>
        <strain evidence="7">PSN293</strain>
    </source>
</reference>
<keyword evidence="8" id="KW-1185">Reference proteome</keyword>
<gene>
    <name evidence="7" type="ORF">QBC37DRAFT_286210</name>
</gene>
<evidence type="ECO:0000256" key="6">
    <source>
        <dbReference type="SAM" id="Phobius"/>
    </source>
</evidence>
<protein>
    <recommendedName>
        <fullName evidence="9">Plasma membrane proteolipid 3</fullName>
    </recommendedName>
</protein>
<dbReference type="EMBL" id="MU858110">
    <property type="protein sequence ID" value="KAK4213358.1"/>
    <property type="molecule type" value="Genomic_DNA"/>
</dbReference>
<dbReference type="AlphaFoldDB" id="A0AAN6Y729"/>
<keyword evidence="3 6" id="KW-0812">Transmembrane</keyword>
<evidence type="ECO:0008006" key="9">
    <source>
        <dbReference type="Google" id="ProtNLM"/>
    </source>
</evidence>
<evidence type="ECO:0000313" key="8">
    <source>
        <dbReference type="Proteomes" id="UP001301769"/>
    </source>
</evidence>
<evidence type="ECO:0000256" key="2">
    <source>
        <dbReference type="ARBA" id="ARBA00009530"/>
    </source>
</evidence>
<feature type="transmembrane region" description="Helical" evidence="6">
    <location>
        <begin position="12"/>
        <end position="34"/>
    </location>
</feature>
<dbReference type="PROSITE" id="PS51257">
    <property type="entry name" value="PROKAR_LIPOPROTEIN"/>
    <property type="match status" value="1"/>
</dbReference>